<name>A0A9N9XZ29_9HYPO</name>
<dbReference type="InterPro" id="IPR010730">
    <property type="entry name" value="HET"/>
</dbReference>
<reference evidence="2 3" key="2">
    <citation type="submission" date="2021-10" db="EMBL/GenBank/DDBJ databases">
        <authorList>
            <person name="Piombo E."/>
        </authorList>
    </citation>
    <scope>NUCLEOTIDE SEQUENCE [LARGE SCALE GENOMIC DNA]</scope>
</reference>
<keyword evidence="3" id="KW-1185">Reference proteome</keyword>
<proteinExistence type="predicted"/>
<dbReference type="PANTHER" id="PTHR24148:SF73">
    <property type="entry name" value="HET DOMAIN PROTEIN (AFU_ORTHOLOGUE AFUA_8G01020)"/>
    <property type="match status" value="1"/>
</dbReference>
<dbReference type="PANTHER" id="PTHR24148">
    <property type="entry name" value="ANKYRIN REPEAT DOMAIN-CONTAINING PROTEIN 39 HOMOLOG-RELATED"/>
    <property type="match status" value="1"/>
</dbReference>
<sequence length="868" mass="98955">MDVFVELQILKRLARHLGATGPFDMPSELEKFGRYSYEWMFHREPPANLESETLKLFGRIILRLITDPPKYAEDNLEDHQSLPRLSLPIIRPPEKCQTKTAQAFPYEKLPTATSIRLVSIKPLEIHTIFDLFQPIECSIVVVDLKDSPAFDAVSYTWGDPSTVFDSERQVSCREDWAAPAFEILLDGKPVSVSTNLYTMLLALRRTSSDPERAFDDISFTKRFWIDALCINQAEIDEKAQQIMMMSRIYNCATCVFIWLGGQDHETGRVLQHLKNLTNLDKERIPLLDPFIVEVDMYKKLGIPAISADDWVGIYKFYNRTWFSRAWIVQEVGLAKQTVGICGLYMFRCHVLRLSLARLSSAGCIRPLRDLVERLIYGARNENQHSKTSYRKNLTKRRIFQPSAPNTPFNPNLFILMQEEGFAIGGTAYMAKIKTGIRPKPLWRIVHRFGGLQASNPRDKVYAFMGLSREHVEEGRQLVPKYGQPVEEVYLEAVRFMAGSVGGLNFLGMKELVPSSELPSWMPDFNASSSFISYVETLGIWSCASDGLNPRSFHINKKKLSVSGICCGKVLRKESYSPVNVGAIIEILEGLPETSDIWKPPVGTEWEVGDVNCAQGIHKTAKRGWTLTHQRRYEVLWRTLVSDSFDGEQPAPMNCEKLMDAYVQYSVTQALVPAICGLARNQEELDFLWQFFQASDFQAPRSLHRYDRTRTILKEAYLAQQMFLGHVQPDTRDSDLPPTFQRYERIRNTHGVKSQEFLTFFAQFGHHYQSQIDEQNSNVHTSFRQQIEMVGKVPRVLFTTDRGHLGHAKGTVQKDDEIWVLAGASIPFILRPVDEATYRLISDAYVHGIMYGEGVPDGSSDLAREISSI</sequence>
<dbReference type="InterPro" id="IPR052895">
    <property type="entry name" value="HetReg/Transcr_Mod"/>
</dbReference>
<dbReference type="Pfam" id="PF06985">
    <property type="entry name" value="HET"/>
    <property type="match status" value="1"/>
</dbReference>
<organism evidence="2 3">
    <name type="scientific">Clonostachys byssicola</name>
    <dbReference type="NCBI Taxonomy" id="160290"/>
    <lineage>
        <taxon>Eukaryota</taxon>
        <taxon>Fungi</taxon>
        <taxon>Dikarya</taxon>
        <taxon>Ascomycota</taxon>
        <taxon>Pezizomycotina</taxon>
        <taxon>Sordariomycetes</taxon>
        <taxon>Hypocreomycetidae</taxon>
        <taxon>Hypocreales</taxon>
        <taxon>Bionectriaceae</taxon>
        <taxon>Clonostachys</taxon>
    </lineage>
</organism>
<dbReference type="Pfam" id="PF26639">
    <property type="entry name" value="Het-6_barrel"/>
    <property type="match status" value="1"/>
</dbReference>
<dbReference type="OrthoDB" id="5153985at2759"/>
<accession>A0A9N9XZ29</accession>
<dbReference type="AlphaFoldDB" id="A0A9N9XZ29"/>
<evidence type="ECO:0000313" key="2">
    <source>
        <dbReference type="EMBL" id="CAG9982023.1"/>
    </source>
</evidence>
<evidence type="ECO:0000259" key="1">
    <source>
        <dbReference type="Pfam" id="PF06985"/>
    </source>
</evidence>
<evidence type="ECO:0000313" key="3">
    <source>
        <dbReference type="Proteomes" id="UP000754883"/>
    </source>
</evidence>
<reference evidence="3" key="1">
    <citation type="submission" date="2019-06" db="EMBL/GenBank/DDBJ databases">
        <authorList>
            <person name="Broberg M."/>
        </authorList>
    </citation>
    <scope>NUCLEOTIDE SEQUENCE [LARGE SCALE GENOMIC DNA]</scope>
</reference>
<comment type="caution">
    <text evidence="2">The sequence shown here is derived from an EMBL/GenBank/DDBJ whole genome shotgun (WGS) entry which is preliminary data.</text>
</comment>
<dbReference type="Proteomes" id="UP000754883">
    <property type="component" value="Unassembled WGS sequence"/>
</dbReference>
<dbReference type="EMBL" id="CABFNO020001328">
    <property type="protein sequence ID" value="CAG9982023.1"/>
    <property type="molecule type" value="Genomic_DNA"/>
</dbReference>
<protein>
    <recommendedName>
        <fullName evidence="1">Heterokaryon incompatibility domain-containing protein</fullName>
    </recommendedName>
</protein>
<gene>
    <name evidence="2" type="ORF">CBYS24578_00009591</name>
</gene>
<feature type="domain" description="Heterokaryon incompatibility" evidence="1">
    <location>
        <begin position="150"/>
        <end position="330"/>
    </location>
</feature>